<organism evidence="1 2">
    <name type="scientific">Mycolicibacterium conceptionense</name>
    <dbReference type="NCBI Taxonomy" id="451644"/>
    <lineage>
        <taxon>Bacteria</taxon>
        <taxon>Bacillati</taxon>
        <taxon>Actinomycetota</taxon>
        <taxon>Actinomycetes</taxon>
        <taxon>Mycobacteriales</taxon>
        <taxon>Mycobacteriaceae</taxon>
        <taxon>Mycolicibacterium</taxon>
    </lineage>
</organism>
<proteinExistence type="predicted"/>
<gene>
    <name evidence="1" type="ORF">BN970_02048</name>
</gene>
<dbReference type="Proteomes" id="UP000182227">
    <property type="component" value="Unassembled WGS sequence"/>
</dbReference>
<dbReference type="EMBL" id="CTEF01000001">
    <property type="protein sequence ID" value="CQD10400.1"/>
    <property type="molecule type" value="Genomic_DNA"/>
</dbReference>
<protein>
    <submittedName>
        <fullName evidence="1">Antibiotic transporter</fullName>
    </submittedName>
</protein>
<accession>A0A0U1D8Q6</accession>
<dbReference type="AlphaFoldDB" id="A0A0U1D8Q6"/>
<name>A0A0U1D8Q6_9MYCO</name>
<sequence precursor="true">MIRRLTWLAVLVVVVSGGLLGLLSGSDAASQSPVAVPADAESARADALRSEFPGGDQVPTILVVTRADGGELTMPTSTPPPMPATA</sequence>
<evidence type="ECO:0000313" key="2">
    <source>
        <dbReference type="Proteomes" id="UP000182227"/>
    </source>
</evidence>
<evidence type="ECO:0000313" key="1">
    <source>
        <dbReference type="EMBL" id="CQD10400.1"/>
    </source>
</evidence>
<reference evidence="1 2" key="1">
    <citation type="submission" date="2015-03" db="EMBL/GenBank/DDBJ databases">
        <authorList>
            <person name="Murphy D."/>
        </authorList>
    </citation>
    <scope>NUCLEOTIDE SEQUENCE [LARGE SCALE GENOMIC DNA]</scope>
    <source>
        <strain evidence="1 2">D16</strain>
    </source>
</reference>